<organism evidence="2 3">
    <name type="scientific">Branchiostoma lanceolatum</name>
    <name type="common">Common lancelet</name>
    <name type="synonym">Amphioxus lanceolatum</name>
    <dbReference type="NCBI Taxonomy" id="7740"/>
    <lineage>
        <taxon>Eukaryota</taxon>
        <taxon>Metazoa</taxon>
        <taxon>Chordata</taxon>
        <taxon>Cephalochordata</taxon>
        <taxon>Leptocardii</taxon>
        <taxon>Amphioxiformes</taxon>
        <taxon>Branchiostomatidae</taxon>
        <taxon>Branchiostoma</taxon>
    </lineage>
</organism>
<reference evidence="2" key="1">
    <citation type="submission" date="2022-01" db="EMBL/GenBank/DDBJ databases">
        <authorList>
            <person name="Braso-Vives M."/>
        </authorList>
    </citation>
    <scope>NUCLEOTIDE SEQUENCE</scope>
</reference>
<keyword evidence="3" id="KW-1185">Reference proteome</keyword>
<dbReference type="AlphaFoldDB" id="A0A8J9ZU90"/>
<accession>A0A8J9ZU90</accession>
<gene>
    <name evidence="2" type="primary">Hypp2513</name>
    <name evidence="2" type="ORF">BLAG_LOCUS17349</name>
</gene>
<feature type="compositionally biased region" description="Polar residues" evidence="1">
    <location>
        <begin position="91"/>
        <end position="104"/>
    </location>
</feature>
<evidence type="ECO:0000256" key="1">
    <source>
        <dbReference type="SAM" id="MobiDB-lite"/>
    </source>
</evidence>
<evidence type="ECO:0000313" key="2">
    <source>
        <dbReference type="EMBL" id="CAH1262170.1"/>
    </source>
</evidence>
<name>A0A8J9ZU90_BRALA</name>
<sequence>MRSSLSFDEWVLAGTVDSKRSICKAVSVQNGGERQRQIVHLAPHEFREQPFFAYLVKIFPKFSRHGRGGGADSQARERFALAPSLTERGGTDTSGCVRYSSTAKSPPETCGTPRSWAGLTDGRLRCERRQGPRHDYPQGRVSSLLLPALLRTYRLHNTRQELSPLATQDSDNVKHEPVSTAELLRRALLQRRRGIQPSGGKYYHFTSPRSP</sequence>
<dbReference type="Proteomes" id="UP000838412">
    <property type="component" value="Chromosome 4"/>
</dbReference>
<dbReference type="EMBL" id="OV696689">
    <property type="protein sequence ID" value="CAH1262170.1"/>
    <property type="molecule type" value="Genomic_DNA"/>
</dbReference>
<protein>
    <submittedName>
        <fullName evidence="2">Hypp2513 protein</fullName>
    </submittedName>
</protein>
<feature type="region of interest" description="Disordered" evidence="1">
    <location>
        <begin position="91"/>
        <end position="116"/>
    </location>
</feature>
<evidence type="ECO:0000313" key="3">
    <source>
        <dbReference type="Proteomes" id="UP000838412"/>
    </source>
</evidence>
<proteinExistence type="predicted"/>